<organism evidence="1 2">
    <name type="scientific">Rhizobium loti</name>
    <name type="common">Mesorhizobium loti</name>
    <dbReference type="NCBI Taxonomy" id="381"/>
    <lineage>
        <taxon>Bacteria</taxon>
        <taxon>Pseudomonadati</taxon>
        <taxon>Pseudomonadota</taxon>
        <taxon>Alphaproteobacteria</taxon>
        <taxon>Hyphomicrobiales</taxon>
        <taxon>Phyllobacteriaceae</taxon>
        <taxon>Mesorhizobium</taxon>
    </lineage>
</organism>
<dbReference type="Proteomes" id="UP000053176">
    <property type="component" value="Unassembled WGS sequence"/>
</dbReference>
<protein>
    <submittedName>
        <fullName evidence="1">Uncharacterized protein</fullName>
    </submittedName>
</protein>
<accession>A0A117N3J1</accession>
<reference evidence="1 2" key="1">
    <citation type="submission" date="2015-12" db="EMBL/GenBank/DDBJ databases">
        <title>Draft genome sequence of Mesorhizobium sp. UFLA 01-765, a multitolerant efficient symbiont and plant-growth promoting strain isolated from Zn-mining soil using Leucaena leucocephala as a trap plant.</title>
        <authorList>
            <person name="Rangel W.M."/>
            <person name="Thijs S."/>
            <person name="Longatti S.M."/>
            <person name="Moreira F.M."/>
            <person name="Weyens N."/>
            <person name="Vangronsveld J."/>
            <person name="Van Hamme J.D."/>
            <person name="Bottos E.M."/>
            <person name="Rineau F."/>
        </authorList>
    </citation>
    <scope>NUCLEOTIDE SEQUENCE [LARGE SCALE GENOMIC DNA]</scope>
    <source>
        <strain evidence="1 2">UFLA 01-765</strain>
    </source>
</reference>
<evidence type="ECO:0000313" key="2">
    <source>
        <dbReference type="Proteomes" id="UP000053176"/>
    </source>
</evidence>
<name>A0A117N3J1_RHILI</name>
<dbReference type="EMBL" id="LPWA01000103">
    <property type="protein sequence ID" value="KUM26676.1"/>
    <property type="molecule type" value="Genomic_DNA"/>
</dbReference>
<proteinExistence type="predicted"/>
<dbReference type="AlphaFoldDB" id="A0A117N3J1"/>
<comment type="caution">
    <text evidence="1">The sequence shown here is derived from an EMBL/GenBank/DDBJ whole genome shotgun (WGS) entry which is preliminary data.</text>
</comment>
<sequence length="60" mass="6657">MSLALAGQFTIKFAGRHHDECGVATYRNRPLEVADKGAGMTPAILEKATTPRLLYKRRQV</sequence>
<gene>
    <name evidence="1" type="ORF">AU467_20305</name>
</gene>
<evidence type="ECO:0000313" key="1">
    <source>
        <dbReference type="EMBL" id="KUM26676.1"/>
    </source>
</evidence>